<dbReference type="InterPro" id="IPR022742">
    <property type="entry name" value="Hydrolase_4"/>
</dbReference>
<evidence type="ECO:0000259" key="9">
    <source>
        <dbReference type="Pfam" id="PF12146"/>
    </source>
</evidence>
<feature type="domain" description="Partial AB-hydrolase lipase" evidence="8">
    <location>
        <begin position="402"/>
        <end position="461"/>
    </location>
</feature>
<sequence>MKPFEIFVSAIALSIALFHSSMGYSSPDSYSIAEDGLLKLPELVKKYGYPVETHNVSTRDGYQLTIYRIPAGKNCGNMTLKKPVLIQHGLLSSAYDFLILGPKKSLGYILADNCYDVWLGNNRGNSESRTHVNMTTDDKEFWQFTWHEMGKYDIPAIVDHILSTTNQSSLHYVGHSQGTTQFFVFASLYPEYHEKIETMQALSPVVYMKNLKSPVIKFLAPFHQMTEAFINLVGFNEFQPQSDFLNFLGRAICNDQFPGLQEMCANVIFLLCGYDRPQLNVTVLPAILGHVPAGASTKQLIHYAQSIVTGKFRQYDFGLFKNLRVYGSISPPDYDLTKINLPVALYYGQNDWLAAIEDVRTLQEQLPNVIEVYQVPYTKFNHLDFTFAIDAKFLLYDRVLQKQIIRAFGFPSEVHTIETPDGYLLELDRIPHGRQGPSSRNPNLPPVFVQHGIFCSAASHLIIGPDDALPFLLADMGFDVWLGNVRGNSYSRAHVTLDPDGFKFWNFTWHEAALGDISTSIDFVLENTNKNKLIYIGHSMGTTMFFVLMSMMPEYNRKIELALLMAPVAYVNHTQSPVYQLFSPLESSLYDLFVSLGMYEFLPTSAVLNLISDYFCQRNNLKRDICGSVIYLLTGDRPNSYDRNFINILLRTFPNGFSAKGVSHYAQLITTGTFRRYDHGTAGNLREYGTPTPPDYDLNKITAPMIFYAAKHDFIVNMKDATRLARQLPSLKHMFVIEYAEFGHLDFLFSENLRGHLHDKIIYDLMDHLRSK</sequence>
<comment type="similarity">
    <text evidence="1">Belongs to the AB hydrolase superfamily. Lipase family.</text>
</comment>
<evidence type="ECO:0000313" key="10">
    <source>
        <dbReference type="EMBL" id="KAK6625797.1"/>
    </source>
</evidence>
<keyword evidence="4" id="KW-0442">Lipid degradation</keyword>
<evidence type="ECO:0000256" key="2">
    <source>
        <dbReference type="ARBA" id="ARBA00022729"/>
    </source>
</evidence>
<dbReference type="GO" id="GO:0016787">
    <property type="term" value="F:hydrolase activity"/>
    <property type="evidence" value="ECO:0007669"/>
    <property type="project" value="UniProtKB-KW"/>
</dbReference>
<feature type="signal peptide" evidence="7">
    <location>
        <begin position="1"/>
        <end position="23"/>
    </location>
</feature>
<keyword evidence="6" id="KW-0325">Glycoprotein</keyword>
<reference evidence="10 11" key="1">
    <citation type="submission" date="2023-10" db="EMBL/GenBank/DDBJ databases">
        <title>Genomes of two closely related lineages of the louse Polyplax serrata with different host specificities.</title>
        <authorList>
            <person name="Martinu J."/>
            <person name="Tarabai H."/>
            <person name="Stefka J."/>
            <person name="Hypsa V."/>
        </authorList>
    </citation>
    <scope>NUCLEOTIDE SEQUENCE [LARGE SCALE GENOMIC DNA]</scope>
    <source>
        <strain evidence="10">HR10_N</strain>
    </source>
</reference>
<protein>
    <recommendedName>
        <fullName evidence="12">Lipase 3</fullName>
    </recommendedName>
</protein>
<feature type="chain" id="PRO_5042992435" description="Lipase 3" evidence="7">
    <location>
        <begin position="24"/>
        <end position="772"/>
    </location>
</feature>
<organism evidence="10 11">
    <name type="scientific">Polyplax serrata</name>
    <name type="common">Common mouse louse</name>
    <dbReference type="NCBI Taxonomy" id="468196"/>
    <lineage>
        <taxon>Eukaryota</taxon>
        <taxon>Metazoa</taxon>
        <taxon>Ecdysozoa</taxon>
        <taxon>Arthropoda</taxon>
        <taxon>Hexapoda</taxon>
        <taxon>Insecta</taxon>
        <taxon>Pterygota</taxon>
        <taxon>Neoptera</taxon>
        <taxon>Paraneoptera</taxon>
        <taxon>Psocodea</taxon>
        <taxon>Troctomorpha</taxon>
        <taxon>Phthiraptera</taxon>
        <taxon>Anoplura</taxon>
        <taxon>Polyplacidae</taxon>
        <taxon>Polyplax</taxon>
    </lineage>
</organism>
<evidence type="ECO:0000256" key="1">
    <source>
        <dbReference type="ARBA" id="ARBA00010701"/>
    </source>
</evidence>
<evidence type="ECO:0000256" key="5">
    <source>
        <dbReference type="ARBA" id="ARBA00023098"/>
    </source>
</evidence>
<evidence type="ECO:0000256" key="4">
    <source>
        <dbReference type="ARBA" id="ARBA00022963"/>
    </source>
</evidence>
<proteinExistence type="inferred from homology"/>
<evidence type="ECO:0000256" key="7">
    <source>
        <dbReference type="SAM" id="SignalP"/>
    </source>
</evidence>
<keyword evidence="2 7" id="KW-0732">Signal</keyword>
<evidence type="ECO:0000313" key="11">
    <source>
        <dbReference type="Proteomes" id="UP001372834"/>
    </source>
</evidence>
<dbReference type="Gene3D" id="3.40.50.1820">
    <property type="entry name" value="alpha/beta hydrolase"/>
    <property type="match status" value="2"/>
</dbReference>
<dbReference type="PANTHER" id="PTHR11005">
    <property type="entry name" value="LYSOSOMAL ACID LIPASE-RELATED"/>
    <property type="match status" value="1"/>
</dbReference>
<dbReference type="GO" id="GO:0016042">
    <property type="term" value="P:lipid catabolic process"/>
    <property type="evidence" value="ECO:0007669"/>
    <property type="project" value="UniProtKB-KW"/>
</dbReference>
<dbReference type="FunFam" id="3.40.50.1820:FF:000021">
    <property type="entry name" value="Lipase"/>
    <property type="match status" value="2"/>
</dbReference>
<keyword evidence="3" id="KW-0378">Hydrolase</keyword>
<dbReference type="AlphaFoldDB" id="A0AAN8S589"/>
<accession>A0AAN8S589</accession>
<dbReference type="SUPFAM" id="SSF53474">
    <property type="entry name" value="alpha/beta-Hydrolases"/>
    <property type="match status" value="2"/>
</dbReference>
<dbReference type="InterPro" id="IPR006693">
    <property type="entry name" value="AB_hydrolase_lipase"/>
</dbReference>
<dbReference type="Proteomes" id="UP001372834">
    <property type="component" value="Unassembled WGS sequence"/>
</dbReference>
<evidence type="ECO:0000256" key="3">
    <source>
        <dbReference type="ARBA" id="ARBA00022801"/>
    </source>
</evidence>
<feature type="domain" description="Serine aminopeptidase S33" evidence="9">
    <location>
        <begin position="473"/>
        <end position="588"/>
    </location>
</feature>
<keyword evidence="5" id="KW-0443">Lipid metabolism</keyword>
<evidence type="ECO:0000256" key="6">
    <source>
        <dbReference type="ARBA" id="ARBA00023180"/>
    </source>
</evidence>
<dbReference type="Pfam" id="PF12146">
    <property type="entry name" value="Hydrolase_4"/>
    <property type="match status" value="1"/>
</dbReference>
<gene>
    <name evidence="10" type="ORF">RUM43_006096</name>
</gene>
<comment type="caution">
    <text evidence="10">The sequence shown here is derived from an EMBL/GenBank/DDBJ whole genome shotgun (WGS) entry which is preliminary data.</text>
</comment>
<name>A0AAN8S589_POLSC</name>
<evidence type="ECO:0000259" key="8">
    <source>
        <dbReference type="Pfam" id="PF04083"/>
    </source>
</evidence>
<dbReference type="Pfam" id="PF04083">
    <property type="entry name" value="Abhydro_lipase"/>
    <property type="match status" value="2"/>
</dbReference>
<feature type="domain" description="Partial AB-hydrolase lipase" evidence="8">
    <location>
        <begin position="41"/>
        <end position="99"/>
    </location>
</feature>
<evidence type="ECO:0008006" key="12">
    <source>
        <dbReference type="Google" id="ProtNLM"/>
    </source>
</evidence>
<dbReference type="InterPro" id="IPR029058">
    <property type="entry name" value="AB_hydrolase_fold"/>
</dbReference>
<dbReference type="EMBL" id="JAWJWE010000037">
    <property type="protein sequence ID" value="KAK6625797.1"/>
    <property type="molecule type" value="Genomic_DNA"/>
</dbReference>